<proteinExistence type="inferred from homology"/>
<reference evidence="5" key="1">
    <citation type="submission" date="2021-08" db="EMBL/GenBank/DDBJ databases">
        <authorList>
            <person name="Stevens D.C."/>
        </authorList>
    </citation>
    <scope>NUCLEOTIDE SEQUENCE</scope>
    <source>
        <strain evidence="5">DSM 53165</strain>
    </source>
</reference>
<evidence type="ECO:0000256" key="3">
    <source>
        <dbReference type="ARBA" id="ARBA00022833"/>
    </source>
</evidence>
<evidence type="ECO:0000256" key="2">
    <source>
        <dbReference type="ARBA" id="ARBA00022723"/>
    </source>
</evidence>
<dbReference type="Proteomes" id="UP001139031">
    <property type="component" value="Unassembled WGS sequence"/>
</dbReference>
<dbReference type="PANTHER" id="PTHR28620">
    <property type="entry name" value="CENTROMERE PROTEIN V"/>
    <property type="match status" value="1"/>
</dbReference>
<comment type="similarity">
    <text evidence="1">Belongs to the Gfa family.</text>
</comment>
<keyword evidence="3" id="KW-0862">Zinc</keyword>
<evidence type="ECO:0000256" key="1">
    <source>
        <dbReference type="ARBA" id="ARBA00005495"/>
    </source>
</evidence>
<dbReference type="PANTHER" id="PTHR28620:SF1">
    <property type="entry name" value="CENP-V_GFA DOMAIN-CONTAINING PROTEIN"/>
    <property type="match status" value="1"/>
</dbReference>
<dbReference type="EMBL" id="JAIRAU010000001">
    <property type="protein sequence ID" value="MBZ5708185.1"/>
    <property type="molecule type" value="Genomic_DNA"/>
</dbReference>
<keyword evidence="6" id="KW-1185">Reference proteome</keyword>
<dbReference type="PROSITE" id="PS51891">
    <property type="entry name" value="CENP_V_GFA"/>
    <property type="match status" value="1"/>
</dbReference>
<accession>A0ABS7TIX9</accession>
<sequence>MTQASKHSGGCHCGKVRYDVNVDLGQPVLSCNCSICGKTSVLLAFVPRTEFRLTSGEADLTDYLFASKTIHHLFCNTCGVRSFGRGVGPDGTEMVAVNVRCLDDVDVAKLAVNHYDGKSV</sequence>
<name>A0ABS7TIX9_9BACT</name>
<dbReference type="RefSeq" id="WP_224189938.1">
    <property type="nucleotide sequence ID" value="NZ_JAIRAU010000001.1"/>
</dbReference>
<dbReference type="InterPro" id="IPR052355">
    <property type="entry name" value="CENP-V-like"/>
</dbReference>
<dbReference type="InterPro" id="IPR011057">
    <property type="entry name" value="Mss4-like_sf"/>
</dbReference>
<evidence type="ECO:0000259" key="4">
    <source>
        <dbReference type="PROSITE" id="PS51891"/>
    </source>
</evidence>
<protein>
    <submittedName>
        <fullName evidence="5">GFA family protein</fullName>
    </submittedName>
</protein>
<keyword evidence="2" id="KW-0479">Metal-binding</keyword>
<feature type="domain" description="CENP-V/GFA" evidence="4">
    <location>
        <begin position="7"/>
        <end position="116"/>
    </location>
</feature>
<dbReference type="InterPro" id="IPR006913">
    <property type="entry name" value="CENP-V/GFA"/>
</dbReference>
<comment type="caution">
    <text evidence="5">The sequence shown here is derived from an EMBL/GenBank/DDBJ whole genome shotgun (WGS) entry which is preliminary data.</text>
</comment>
<organism evidence="5 6">
    <name type="scientific">Nannocystis pusilla</name>
    <dbReference type="NCBI Taxonomy" id="889268"/>
    <lineage>
        <taxon>Bacteria</taxon>
        <taxon>Pseudomonadati</taxon>
        <taxon>Myxococcota</taxon>
        <taxon>Polyangia</taxon>
        <taxon>Nannocystales</taxon>
        <taxon>Nannocystaceae</taxon>
        <taxon>Nannocystis</taxon>
    </lineage>
</organism>
<evidence type="ECO:0000313" key="6">
    <source>
        <dbReference type="Proteomes" id="UP001139031"/>
    </source>
</evidence>
<gene>
    <name evidence="5" type="ORF">K7C98_02870</name>
</gene>
<evidence type="ECO:0000313" key="5">
    <source>
        <dbReference type="EMBL" id="MBZ5708185.1"/>
    </source>
</evidence>
<dbReference type="Pfam" id="PF04828">
    <property type="entry name" value="GFA"/>
    <property type="match status" value="1"/>
</dbReference>
<dbReference type="SUPFAM" id="SSF51316">
    <property type="entry name" value="Mss4-like"/>
    <property type="match status" value="1"/>
</dbReference>
<dbReference type="Gene3D" id="2.170.150.70">
    <property type="match status" value="1"/>
</dbReference>